<dbReference type="NCBIfam" id="TIGR02651">
    <property type="entry name" value="RNase_Z"/>
    <property type="match status" value="1"/>
</dbReference>
<keyword evidence="10" id="KW-1185">Reference proteome</keyword>
<dbReference type="GO" id="GO:0042781">
    <property type="term" value="F:3'-tRNA processing endoribonuclease activity"/>
    <property type="evidence" value="ECO:0007669"/>
    <property type="project" value="UniProtKB-UniRule"/>
</dbReference>
<feature type="binding site" evidence="8">
    <location>
        <position position="266"/>
    </location>
    <ligand>
        <name>Zn(2+)</name>
        <dbReference type="ChEBI" id="CHEBI:29105"/>
        <label>2</label>
        <note>catalytic</note>
    </ligand>
</feature>
<keyword evidence="5 8" id="KW-0255">Endonuclease</keyword>
<dbReference type="Pfam" id="PF23023">
    <property type="entry name" value="Anti-Pycsar_Apyc1"/>
    <property type="match status" value="1"/>
</dbReference>
<proteinExistence type="inferred from homology"/>
<feature type="binding site" evidence="8">
    <location>
        <position position="61"/>
    </location>
    <ligand>
        <name>Zn(2+)</name>
        <dbReference type="ChEBI" id="CHEBI:29105"/>
        <label>1</label>
        <note>catalytic</note>
    </ligand>
</feature>
<feature type="binding site" evidence="8">
    <location>
        <position position="207"/>
    </location>
    <ligand>
        <name>Zn(2+)</name>
        <dbReference type="ChEBI" id="CHEBI:29105"/>
        <label>2</label>
        <note>catalytic</note>
    </ligand>
</feature>
<dbReference type="AlphaFoldDB" id="A0A923ECR8"/>
<accession>A0A923ECR8</accession>
<evidence type="ECO:0000256" key="3">
    <source>
        <dbReference type="ARBA" id="ARBA00022722"/>
    </source>
</evidence>
<sequence>MVNITLLGCGGSLPTPNRFLTSLLINYKSYKILVDCGEGTQVSMKINNTGFKDISLICFTHFHADHAVGLPGLLLTIANSGRKYPLTIIGPMGCKNTIAGLRVLCPELPYEINIIETSNSSENIFSIEDIFVSSLNLDHTIPCNGYNFIIKRKAKFDVQKAVNNKIPKFLWSQLQKHDSVEFEGKTYYSNMVLGEDRPGLKITYLTDTRPIQSIIPFASNSDLFICEGMYGEDTCLDKALVNKHMLFSEAATLALKSSVKELWLTHFSPSLDTPEKHIEKAKNIFLNTEIGKDGMTKILKFSL</sequence>
<evidence type="ECO:0000256" key="2">
    <source>
        <dbReference type="ARBA" id="ARBA00022694"/>
    </source>
</evidence>
<evidence type="ECO:0000256" key="1">
    <source>
        <dbReference type="ARBA" id="ARBA00011738"/>
    </source>
</evidence>
<feature type="binding site" evidence="8">
    <location>
        <position position="66"/>
    </location>
    <ligand>
        <name>Zn(2+)</name>
        <dbReference type="ChEBI" id="CHEBI:29105"/>
        <label>2</label>
        <note>catalytic</note>
    </ligand>
</feature>
<evidence type="ECO:0000256" key="6">
    <source>
        <dbReference type="ARBA" id="ARBA00022801"/>
    </source>
</evidence>
<keyword evidence="4 8" id="KW-0479">Metal-binding</keyword>
<organism evidence="9 10">
    <name type="scientific">Clostridium tetanomorphum</name>
    <dbReference type="NCBI Taxonomy" id="1553"/>
    <lineage>
        <taxon>Bacteria</taxon>
        <taxon>Bacillati</taxon>
        <taxon>Bacillota</taxon>
        <taxon>Clostridia</taxon>
        <taxon>Eubacteriales</taxon>
        <taxon>Clostridiaceae</taxon>
        <taxon>Clostridium</taxon>
    </lineage>
</organism>
<comment type="function">
    <text evidence="8">Zinc phosphodiesterase, which displays some tRNA 3'-processing endonuclease activity. Probably involved in tRNA maturation, by removing a 3'-trailer from precursor tRNA.</text>
</comment>
<evidence type="ECO:0000256" key="4">
    <source>
        <dbReference type="ARBA" id="ARBA00022723"/>
    </source>
</evidence>
<keyword evidence="6 8" id="KW-0378">Hydrolase</keyword>
<dbReference type="CDD" id="cd07717">
    <property type="entry name" value="RNaseZ_ZiPD-like_MBL-fold"/>
    <property type="match status" value="1"/>
</dbReference>
<evidence type="ECO:0000256" key="7">
    <source>
        <dbReference type="ARBA" id="ARBA00022833"/>
    </source>
</evidence>
<dbReference type="PANTHER" id="PTHR46018">
    <property type="entry name" value="ZINC PHOSPHODIESTERASE ELAC PROTEIN 1"/>
    <property type="match status" value="1"/>
</dbReference>
<dbReference type="HAMAP" id="MF_01818">
    <property type="entry name" value="RNase_Z_BN"/>
    <property type="match status" value="1"/>
</dbReference>
<evidence type="ECO:0000256" key="5">
    <source>
        <dbReference type="ARBA" id="ARBA00022759"/>
    </source>
</evidence>
<gene>
    <name evidence="8" type="primary">rnz</name>
    <name evidence="9" type="ORF">HGG79_17305</name>
</gene>
<feature type="active site" description="Proton acceptor" evidence="8">
    <location>
        <position position="65"/>
    </location>
</feature>
<comment type="caution">
    <text evidence="9">The sequence shown here is derived from an EMBL/GenBank/DDBJ whole genome shotgun (WGS) entry which is preliminary data.</text>
</comment>
<keyword evidence="2 8" id="KW-0819">tRNA processing</keyword>
<protein>
    <recommendedName>
        <fullName evidence="8">Ribonuclease Z</fullName>
        <shortName evidence="8">RNase Z</shortName>
        <ecNumber evidence="8">3.1.26.11</ecNumber>
    </recommendedName>
    <alternativeName>
        <fullName evidence="8">tRNA 3 endonuclease</fullName>
    </alternativeName>
    <alternativeName>
        <fullName evidence="8">tRNase Z</fullName>
    </alternativeName>
</protein>
<dbReference type="SUPFAM" id="SSF56281">
    <property type="entry name" value="Metallo-hydrolase/oxidoreductase"/>
    <property type="match status" value="1"/>
</dbReference>
<evidence type="ECO:0000256" key="8">
    <source>
        <dbReference type="HAMAP-Rule" id="MF_01818"/>
    </source>
</evidence>
<dbReference type="PANTHER" id="PTHR46018:SF2">
    <property type="entry name" value="ZINC PHOSPHODIESTERASE ELAC PROTEIN 1"/>
    <property type="match status" value="1"/>
</dbReference>
<dbReference type="InterPro" id="IPR036866">
    <property type="entry name" value="RibonucZ/Hydroxyglut_hydro"/>
</dbReference>
<comment type="catalytic activity">
    <reaction evidence="8">
        <text>Endonucleolytic cleavage of RNA, removing extra 3' nucleotides from tRNA precursor, generating 3' termini of tRNAs. A 3'-hydroxy group is left at the tRNA terminus and a 5'-phosphoryl group is left at the trailer molecule.</text>
        <dbReference type="EC" id="3.1.26.11"/>
    </reaction>
</comment>
<name>A0A923ECR8_CLOTT</name>
<keyword evidence="3 8" id="KW-0540">Nuclease</keyword>
<dbReference type="InterPro" id="IPR013471">
    <property type="entry name" value="RNase_Z/BN"/>
</dbReference>
<comment type="cofactor">
    <cofactor evidence="8">
        <name>Zn(2+)</name>
        <dbReference type="ChEBI" id="CHEBI:29105"/>
    </cofactor>
    <text evidence="8">Binds 2 Zn(2+) ions.</text>
</comment>
<feature type="binding site" evidence="8">
    <location>
        <position position="207"/>
    </location>
    <ligand>
        <name>Zn(2+)</name>
        <dbReference type="ChEBI" id="CHEBI:29105"/>
        <label>1</label>
        <note>catalytic</note>
    </ligand>
</feature>
<dbReference type="EC" id="3.1.26.11" evidence="8"/>
<comment type="similarity">
    <text evidence="8">Belongs to the RNase Z family.</text>
</comment>
<feature type="binding site" evidence="8">
    <location>
        <position position="63"/>
    </location>
    <ligand>
        <name>Zn(2+)</name>
        <dbReference type="ChEBI" id="CHEBI:29105"/>
        <label>1</label>
        <note>catalytic</note>
    </ligand>
</feature>
<dbReference type="EMBL" id="JAAZWO010000029">
    <property type="protein sequence ID" value="MBC2399514.1"/>
    <property type="molecule type" value="Genomic_DNA"/>
</dbReference>
<dbReference type="RefSeq" id="WP_035148016.1">
    <property type="nucleotide sequence ID" value="NZ_JAAZWO010000029.1"/>
</dbReference>
<evidence type="ECO:0000313" key="10">
    <source>
        <dbReference type="Proteomes" id="UP000563151"/>
    </source>
</evidence>
<keyword evidence="7 8" id="KW-0862">Zinc</keyword>
<dbReference type="Proteomes" id="UP000563151">
    <property type="component" value="Unassembled WGS sequence"/>
</dbReference>
<feature type="binding site" evidence="8">
    <location>
        <position position="65"/>
    </location>
    <ligand>
        <name>Zn(2+)</name>
        <dbReference type="ChEBI" id="CHEBI:29105"/>
        <label>2</label>
        <note>catalytic</note>
    </ligand>
</feature>
<dbReference type="GO" id="GO:0008270">
    <property type="term" value="F:zinc ion binding"/>
    <property type="evidence" value="ECO:0007669"/>
    <property type="project" value="UniProtKB-UniRule"/>
</dbReference>
<dbReference type="NCBIfam" id="NF000801">
    <property type="entry name" value="PRK00055.1-3"/>
    <property type="match status" value="1"/>
</dbReference>
<feature type="binding site" evidence="8">
    <location>
        <position position="139"/>
    </location>
    <ligand>
        <name>Zn(2+)</name>
        <dbReference type="ChEBI" id="CHEBI:29105"/>
        <label>1</label>
        <note>catalytic</note>
    </ligand>
</feature>
<dbReference type="Gene3D" id="3.60.15.10">
    <property type="entry name" value="Ribonuclease Z/Hydroxyacylglutathione hydrolase-like"/>
    <property type="match status" value="1"/>
</dbReference>
<reference evidence="9 10" key="1">
    <citation type="submission" date="2020-04" db="EMBL/GenBank/DDBJ databases">
        <title>Genomic insights into acetone-butanol-ethanol (ABE) fermentation by sequencing solventogenic clostridia strains.</title>
        <authorList>
            <person name="Brown S."/>
        </authorList>
    </citation>
    <scope>NUCLEOTIDE SEQUENCE [LARGE SCALE GENOMIC DNA]</scope>
    <source>
        <strain evidence="9 10">DJ011</strain>
    </source>
</reference>
<comment type="subunit">
    <text evidence="1 8">Homodimer.</text>
</comment>
<evidence type="ECO:0000313" key="9">
    <source>
        <dbReference type="EMBL" id="MBC2399514.1"/>
    </source>
</evidence>